<protein>
    <recommendedName>
        <fullName evidence="1">Retrovirus-related Pol polyprotein from transposon TNT 1-94-like beta-barrel domain-containing protein</fullName>
    </recommendedName>
</protein>
<dbReference type="InterPro" id="IPR054722">
    <property type="entry name" value="PolX-like_BBD"/>
</dbReference>
<name>A0A4Y2PDY7_ARAVE</name>
<reference evidence="2 4" key="1">
    <citation type="journal article" date="2019" name="Sci. Rep.">
        <title>Orb-weaving spider Araneus ventricosus genome elucidates the spidroin gene catalogue.</title>
        <authorList>
            <person name="Kono N."/>
            <person name="Nakamura H."/>
            <person name="Ohtoshi R."/>
            <person name="Moran D.A.P."/>
            <person name="Shinohara A."/>
            <person name="Yoshida Y."/>
            <person name="Fujiwara M."/>
            <person name="Mori M."/>
            <person name="Tomita M."/>
            <person name="Arakawa K."/>
        </authorList>
    </citation>
    <scope>NUCLEOTIDE SEQUENCE [LARGE SCALE GENOMIC DNA]</scope>
</reference>
<feature type="domain" description="Retrovirus-related Pol polyprotein from transposon TNT 1-94-like beta-barrel" evidence="1">
    <location>
        <begin position="124"/>
        <end position="207"/>
    </location>
</feature>
<sequence length="288" mass="32902">EVQKQLINEAGRIQLKHKDLHLNSTENAYNVGSSRQQEINKKSFERSGAVLDPSRKSCQYKKNRNPKGMGPFCKYCSRKGHIVSKCYKKRNKEEKQTFVSETSFCLINQSVGAFGVSKDLEKSLIDSAATSHFCCERDWFKNFKELSTTKALLADKKYACEVKVVGDIDFIIRDNRGNVQITLKDVFYAPDMRKNLISGAKMDIAGFKISWANNVTAFRQEMLYILYGYPLLENAMYTSINLIHRRLCHVNIPTIKDTSKNQPVQGLEQINFKMDNQSYIAHNTGKAT</sequence>
<dbReference type="SUPFAM" id="SSF57756">
    <property type="entry name" value="Retrovirus zinc finger-like domains"/>
    <property type="match status" value="1"/>
</dbReference>
<dbReference type="InterPro" id="IPR036875">
    <property type="entry name" value="Znf_CCHC_sf"/>
</dbReference>
<dbReference type="PANTHER" id="PTHR47592:SF6">
    <property type="entry name" value="PBF68 PROTEIN"/>
    <property type="match status" value="1"/>
</dbReference>
<feature type="non-terminal residue" evidence="2">
    <location>
        <position position="1"/>
    </location>
</feature>
<dbReference type="AlphaFoldDB" id="A0A4Y2PDY7"/>
<keyword evidence="4" id="KW-1185">Reference proteome</keyword>
<dbReference type="Proteomes" id="UP000499080">
    <property type="component" value="Unassembled WGS sequence"/>
</dbReference>
<evidence type="ECO:0000259" key="1">
    <source>
        <dbReference type="Pfam" id="PF22936"/>
    </source>
</evidence>
<comment type="caution">
    <text evidence="2">The sequence shown here is derived from an EMBL/GenBank/DDBJ whole genome shotgun (WGS) entry which is preliminary data.</text>
</comment>
<dbReference type="PANTHER" id="PTHR47592">
    <property type="entry name" value="PBF68 PROTEIN"/>
    <property type="match status" value="1"/>
</dbReference>
<dbReference type="GO" id="GO:0003676">
    <property type="term" value="F:nucleic acid binding"/>
    <property type="evidence" value="ECO:0007669"/>
    <property type="project" value="InterPro"/>
</dbReference>
<accession>A0A4Y2PDY7</accession>
<evidence type="ECO:0000313" key="2">
    <source>
        <dbReference type="EMBL" id="GBN49312.1"/>
    </source>
</evidence>
<dbReference type="Pfam" id="PF22936">
    <property type="entry name" value="Pol_BBD"/>
    <property type="match status" value="1"/>
</dbReference>
<proteinExistence type="predicted"/>
<evidence type="ECO:0000313" key="4">
    <source>
        <dbReference type="Proteomes" id="UP000499080"/>
    </source>
</evidence>
<dbReference type="OrthoDB" id="7548346at2759"/>
<dbReference type="GO" id="GO:0008270">
    <property type="term" value="F:zinc ion binding"/>
    <property type="evidence" value="ECO:0007669"/>
    <property type="project" value="InterPro"/>
</dbReference>
<dbReference type="EMBL" id="BGPR01214556">
    <property type="protein sequence ID" value="GBN49312.1"/>
    <property type="molecule type" value="Genomic_DNA"/>
</dbReference>
<gene>
    <name evidence="3" type="ORF">AVEN_185297_1</name>
    <name evidence="2" type="ORF">AVEN_90422_1</name>
</gene>
<dbReference type="EMBL" id="BGPR01214585">
    <property type="protein sequence ID" value="GBN49370.1"/>
    <property type="molecule type" value="Genomic_DNA"/>
</dbReference>
<organism evidence="2 4">
    <name type="scientific">Araneus ventricosus</name>
    <name type="common">Orbweaver spider</name>
    <name type="synonym">Epeira ventricosa</name>
    <dbReference type="NCBI Taxonomy" id="182803"/>
    <lineage>
        <taxon>Eukaryota</taxon>
        <taxon>Metazoa</taxon>
        <taxon>Ecdysozoa</taxon>
        <taxon>Arthropoda</taxon>
        <taxon>Chelicerata</taxon>
        <taxon>Arachnida</taxon>
        <taxon>Araneae</taxon>
        <taxon>Araneomorphae</taxon>
        <taxon>Entelegynae</taxon>
        <taxon>Araneoidea</taxon>
        <taxon>Araneidae</taxon>
        <taxon>Araneus</taxon>
    </lineage>
</organism>
<evidence type="ECO:0000313" key="3">
    <source>
        <dbReference type="EMBL" id="GBN49370.1"/>
    </source>
</evidence>